<dbReference type="AlphaFoldDB" id="H1W0C6"/>
<organism evidence="2 3">
    <name type="scientific">Colletotrichum higginsianum (strain IMI 349063)</name>
    <name type="common">Crucifer anthracnose fungus</name>
    <dbReference type="NCBI Taxonomy" id="759273"/>
    <lineage>
        <taxon>Eukaryota</taxon>
        <taxon>Fungi</taxon>
        <taxon>Dikarya</taxon>
        <taxon>Ascomycota</taxon>
        <taxon>Pezizomycotina</taxon>
        <taxon>Sordariomycetes</taxon>
        <taxon>Hypocreomycetidae</taxon>
        <taxon>Glomerellales</taxon>
        <taxon>Glomerellaceae</taxon>
        <taxon>Colletotrichum</taxon>
        <taxon>Colletotrichum destructivum species complex</taxon>
    </lineage>
</organism>
<feature type="non-terminal residue" evidence="2">
    <location>
        <position position="106"/>
    </location>
</feature>
<reference evidence="3" key="1">
    <citation type="journal article" date="2012" name="Nat. Genet.">
        <title>Lifestyle transitions in plant pathogenic Colletotrichum fungi deciphered by genome and transcriptome analyses.</title>
        <authorList>
            <person name="O'Connell R.J."/>
            <person name="Thon M.R."/>
            <person name="Hacquard S."/>
            <person name="Amyotte S.G."/>
            <person name="Kleemann J."/>
            <person name="Torres M.F."/>
            <person name="Damm U."/>
            <person name="Buiate E.A."/>
            <person name="Epstein L."/>
            <person name="Alkan N."/>
            <person name="Altmueller J."/>
            <person name="Alvarado-Balderrama L."/>
            <person name="Bauser C.A."/>
            <person name="Becker C."/>
            <person name="Birren B.W."/>
            <person name="Chen Z."/>
            <person name="Choi J."/>
            <person name="Crouch J.A."/>
            <person name="Duvick J.P."/>
            <person name="Farman M.A."/>
            <person name="Gan P."/>
            <person name="Heiman D."/>
            <person name="Henrissat B."/>
            <person name="Howard R.J."/>
            <person name="Kabbage M."/>
            <person name="Koch C."/>
            <person name="Kracher B."/>
            <person name="Kubo Y."/>
            <person name="Law A.D."/>
            <person name="Lebrun M.-H."/>
            <person name="Lee Y.-H."/>
            <person name="Miyara I."/>
            <person name="Moore N."/>
            <person name="Neumann U."/>
            <person name="Nordstroem K."/>
            <person name="Panaccione D.G."/>
            <person name="Panstruga R."/>
            <person name="Place M."/>
            <person name="Proctor R.H."/>
            <person name="Prusky D."/>
            <person name="Rech G."/>
            <person name="Reinhardt R."/>
            <person name="Rollins J.A."/>
            <person name="Rounsley S."/>
            <person name="Schardl C.L."/>
            <person name="Schwartz D.C."/>
            <person name="Shenoy N."/>
            <person name="Shirasu K."/>
            <person name="Sikhakolli U.R."/>
            <person name="Stueber K."/>
            <person name="Sukno S.A."/>
            <person name="Sweigard J.A."/>
            <person name="Takano Y."/>
            <person name="Takahara H."/>
            <person name="Trail F."/>
            <person name="van der Does H.C."/>
            <person name="Voll L.M."/>
            <person name="Will I."/>
            <person name="Young S."/>
            <person name="Zeng Q."/>
            <person name="Zhang J."/>
            <person name="Zhou S."/>
            <person name="Dickman M.B."/>
            <person name="Schulze-Lefert P."/>
            <person name="Ver Loren van Themaat E."/>
            <person name="Ma L.-J."/>
            <person name="Vaillancourt L.J."/>
        </authorList>
    </citation>
    <scope>NUCLEOTIDE SEQUENCE [LARGE SCALE GENOMIC DNA]</scope>
    <source>
        <strain evidence="3">IMI 349063</strain>
    </source>
</reference>
<dbReference type="HOGENOM" id="CLU_2229453_0_0_1"/>
<name>H1W0C6_COLHI</name>
<dbReference type="Proteomes" id="UP000007174">
    <property type="component" value="Unassembled WGS sequence"/>
</dbReference>
<dbReference type="EMBL" id="CACQ02008185">
    <property type="protein sequence ID" value="CCF45938.1"/>
    <property type="molecule type" value="Genomic_DNA"/>
</dbReference>
<protein>
    <submittedName>
        <fullName evidence="2">Uncharacterized protein</fullName>
    </submittedName>
</protein>
<feature type="region of interest" description="Disordered" evidence="1">
    <location>
        <begin position="70"/>
        <end position="106"/>
    </location>
</feature>
<accession>H1W0C6</accession>
<sequence>RLISAHRGNRSEVSSFSSSTFLLQLFRIRDDTPLRCLLVQELSAHWNYEKRKEKYFLLVSGSEAYLLPARPKQPLSKSAGRRTKARSPSGVARSGASRQHPPVVPD</sequence>
<evidence type="ECO:0000313" key="2">
    <source>
        <dbReference type="EMBL" id="CCF45938.1"/>
    </source>
</evidence>
<evidence type="ECO:0000256" key="1">
    <source>
        <dbReference type="SAM" id="MobiDB-lite"/>
    </source>
</evidence>
<gene>
    <name evidence="2" type="ORF">CH063_14853</name>
</gene>
<proteinExistence type="predicted"/>
<evidence type="ECO:0000313" key="3">
    <source>
        <dbReference type="Proteomes" id="UP000007174"/>
    </source>
</evidence>